<organism evidence="1 2">
    <name type="scientific">Porphyromonas catoniae F0037</name>
    <dbReference type="NCBI Taxonomy" id="1127696"/>
    <lineage>
        <taxon>Bacteria</taxon>
        <taxon>Pseudomonadati</taxon>
        <taxon>Bacteroidota</taxon>
        <taxon>Bacteroidia</taxon>
        <taxon>Bacteroidales</taxon>
        <taxon>Porphyromonadaceae</taxon>
        <taxon>Porphyromonas</taxon>
    </lineage>
</organism>
<dbReference type="STRING" id="1127696.HMPREF9134_01175"/>
<dbReference type="PROSITE" id="PS51257">
    <property type="entry name" value="PROKAR_LIPOPROTEIN"/>
    <property type="match status" value="1"/>
</dbReference>
<name>L1NBV6_9PORP</name>
<dbReference type="PATRIC" id="fig|1127696.3.peg.1056"/>
<proteinExistence type="predicted"/>
<gene>
    <name evidence="1" type="ORF">HMPREF9134_01175</name>
</gene>
<protein>
    <recommendedName>
        <fullName evidence="3">Lipoprotein</fullName>
    </recommendedName>
</protein>
<comment type="caution">
    <text evidence="1">The sequence shown here is derived from an EMBL/GenBank/DDBJ whole genome shotgun (WGS) entry which is preliminary data.</text>
</comment>
<evidence type="ECO:0000313" key="2">
    <source>
        <dbReference type="Proteomes" id="UP000010408"/>
    </source>
</evidence>
<dbReference type="HOGENOM" id="CLU_456240_0_0_10"/>
<sequence length="598" mass="66181">MCVIRFTKIILVFLGLVGLMGCNKQSDLDLAQTSNEYAISFTAEGVGPELRVAGLPSIPVGSDGRKISKLLADDITQVPVHCIFRNSIGESFAQTILWDRIPGTQRLRLRAFKLTIPAGLNISPSSSATWYMCAVIGGDLDATGMKVNVSQTDLHTSLKPINSATPNSIVVPWVSPWMELACSEYEGKIQVSTKTTVPFHPQGVMLRVKLGNQVENKANITLDGPLVIQSNAFDDEGSFDMSPSSIVGGDMPKWVTKSGQGDAFLKYDLASAHALQYNKIDEDKTYLVWIMPRTGVTTPETTVYLGGKFDNTAIQHPTPYFLTDHQKKSTTTPLRSGQIRSLTAQATQRIKLPLEYITESNGPSDIISRAADVLALRNLIPAGQHLPTVEEASSIFPFWADRTANILVDPWAALEYMDVDEVIEWGEHPVQTYKSDFENTGELLTSLGETYAIRYKNSPFRSAWRYHWYDSGGAFSHLQITCRWVPLWEDVTLSTLQNASWWDTHPERNITRLFVEEHDTVDYFGSGSGPYGMSTYLAYWGIQKNGKPFIYGSLSLGESTGPVATKTEISDYLPNGVDGGVGGFASITLWTRPFYNKR</sequence>
<dbReference type="AlphaFoldDB" id="L1NBV6"/>
<dbReference type="EMBL" id="AMEQ01000035">
    <property type="protein sequence ID" value="EKY00828.1"/>
    <property type="molecule type" value="Genomic_DNA"/>
</dbReference>
<evidence type="ECO:0000313" key="1">
    <source>
        <dbReference type="EMBL" id="EKY00828.1"/>
    </source>
</evidence>
<reference evidence="1 2" key="1">
    <citation type="submission" date="2012-05" db="EMBL/GenBank/DDBJ databases">
        <authorList>
            <person name="Weinstock G."/>
            <person name="Sodergren E."/>
            <person name="Lobos E.A."/>
            <person name="Fulton L."/>
            <person name="Fulton R."/>
            <person name="Courtney L."/>
            <person name="Fronick C."/>
            <person name="O'Laughlin M."/>
            <person name="Godfrey J."/>
            <person name="Wilson R.M."/>
            <person name="Miner T."/>
            <person name="Farmer C."/>
            <person name="Delehaunty K."/>
            <person name="Cordes M."/>
            <person name="Minx P."/>
            <person name="Tomlinson C."/>
            <person name="Chen J."/>
            <person name="Wollam A."/>
            <person name="Pepin K.H."/>
            <person name="Bhonagiri V."/>
            <person name="Zhang X."/>
            <person name="Suruliraj S."/>
            <person name="Warren W."/>
            <person name="Mitreva M."/>
            <person name="Mardis E.R."/>
            <person name="Wilson R.K."/>
        </authorList>
    </citation>
    <scope>NUCLEOTIDE SEQUENCE [LARGE SCALE GENOMIC DNA]</scope>
    <source>
        <strain evidence="1 2">F0037</strain>
    </source>
</reference>
<dbReference type="Proteomes" id="UP000010408">
    <property type="component" value="Unassembled WGS sequence"/>
</dbReference>
<evidence type="ECO:0008006" key="3">
    <source>
        <dbReference type="Google" id="ProtNLM"/>
    </source>
</evidence>
<accession>L1NBV6</accession>